<dbReference type="EMBL" id="LUCM01000234">
    <property type="protein sequence ID" value="KAA0200868.1"/>
    <property type="molecule type" value="Genomic_DNA"/>
</dbReference>
<keyword evidence="6 13" id="KW-1133">Transmembrane helix</keyword>
<proteinExistence type="inferred from homology"/>
<dbReference type="PANTHER" id="PTHR11923">
    <property type="entry name" value="SCAVENGER RECEPTOR CLASS B TYPE-1 SR-B1"/>
    <property type="match status" value="1"/>
</dbReference>
<keyword evidence="15" id="KW-1185">Reference proteome</keyword>
<evidence type="ECO:0000256" key="3">
    <source>
        <dbReference type="ARBA" id="ARBA00010532"/>
    </source>
</evidence>
<evidence type="ECO:0000256" key="1">
    <source>
        <dbReference type="ARBA" id="ARBA00004189"/>
    </source>
</evidence>
<keyword evidence="8" id="KW-1015">Disulfide bond</keyword>
<organism evidence="14 15">
    <name type="scientific">Fasciolopsis buskii</name>
    <dbReference type="NCBI Taxonomy" id="27845"/>
    <lineage>
        <taxon>Eukaryota</taxon>
        <taxon>Metazoa</taxon>
        <taxon>Spiralia</taxon>
        <taxon>Lophotrochozoa</taxon>
        <taxon>Platyhelminthes</taxon>
        <taxon>Trematoda</taxon>
        <taxon>Digenea</taxon>
        <taxon>Plagiorchiida</taxon>
        <taxon>Echinostomata</taxon>
        <taxon>Echinostomatoidea</taxon>
        <taxon>Fasciolidae</taxon>
        <taxon>Fasciolopsis</taxon>
    </lineage>
</organism>
<keyword evidence="10" id="KW-0325">Glycoprotein</keyword>
<keyword evidence="9 14" id="KW-0675">Receptor</keyword>
<sequence>MVARSKVIKILLIGLAALFVILALITLVTVLIFDRLFLSILYKQLAIVPGSAVFDSWVAPSVPVYFSVYLFNLTNEAEVLKGGAPRLHEVGPFVYR</sequence>
<dbReference type="GO" id="GO:0005737">
    <property type="term" value="C:cytoplasm"/>
    <property type="evidence" value="ECO:0007669"/>
    <property type="project" value="TreeGrafter"/>
</dbReference>
<dbReference type="GO" id="GO:0005901">
    <property type="term" value="C:caveola"/>
    <property type="evidence" value="ECO:0007669"/>
    <property type="project" value="UniProtKB-SubCell"/>
</dbReference>
<evidence type="ECO:0000256" key="4">
    <source>
        <dbReference type="ARBA" id="ARBA00022475"/>
    </source>
</evidence>
<keyword evidence="7 13" id="KW-0472">Membrane</keyword>
<dbReference type="PANTHER" id="PTHR11923:SF110">
    <property type="entry name" value="SCAVENGER RECEPTOR CLASS B MEMBER 1"/>
    <property type="match status" value="1"/>
</dbReference>
<comment type="caution">
    <text evidence="14">The sequence shown here is derived from an EMBL/GenBank/DDBJ whole genome shotgun (WGS) entry which is preliminary data.</text>
</comment>
<accession>A0A8E0S4K4</accession>
<comment type="similarity">
    <text evidence="3">Belongs to the CD36 family.</text>
</comment>
<evidence type="ECO:0000256" key="12">
    <source>
        <dbReference type="ARBA" id="ARBA00042244"/>
    </source>
</evidence>
<evidence type="ECO:0000313" key="14">
    <source>
        <dbReference type="EMBL" id="KAA0200868.1"/>
    </source>
</evidence>
<evidence type="ECO:0000256" key="8">
    <source>
        <dbReference type="ARBA" id="ARBA00023157"/>
    </source>
</evidence>
<dbReference type="OrthoDB" id="18585at2759"/>
<evidence type="ECO:0000256" key="2">
    <source>
        <dbReference type="ARBA" id="ARBA00004651"/>
    </source>
</evidence>
<evidence type="ECO:0000256" key="10">
    <source>
        <dbReference type="ARBA" id="ARBA00023180"/>
    </source>
</evidence>
<dbReference type="InterPro" id="IPR002159">
    <property type="entry name" value="CD36_fam"/>
</dbReference>
<evidence type="ECO:0000256" key="7">
    <source>
        <dbReference type="ARBA" id="ARBA00023136"/>
    </source>
</evidence>
<dbReference type="PRINTS" id="PR01609">
    <property type="entry name" value="CD36FAMILY"/>
</dbReference>
<keyword evidence="4" id="KW-1003">Cell membrane</keyword>
<reference evidence="14" key="1">
    <citation type="submission" date="2019-05" db="EMBL/GenBank/DDBJ databases">
        <title>Annotation for the trematode Fasciolopsis buski.</title>
        <authorList>
            <person name="Choi Y.-J."/>
        </authorList>
    </citation>
    <scope>NUCLEOTIDE SEQUENCE</scope>
    <source>
        <strain evidence="14">HT</strain>
        <tissue evidence="14">Whole worm</tissue>
    </source>
</reference>
<evidence type="ECO:0000256" key="9">
    <source>
        <dbReference type="ARBA" id="ARBA00023170"/>
    </source>
</evidence>
<dbReference type="Pfam" id="PF01130">
    <property type="entry name" value="CD36"/>
    <property type="match status" value="1"/>
</dbReference>
<dbReference type="Proteomes" id="UP000728185">
    <property type="component" value="Unassembled WGS sequence"/>
</dbReference>
<evidence type="ECO:0000256" key="11">
    <source>
        <dbReference type="ARBA" id="ARBA00040821"/>
    </source>
</evidence>
<comment type="subcellular location">
    <subcellularLocation>
        <location evidence="2">Cell membrane</location>
        <topology evidence="2">Multi-pass membrane protein</topology>
    </subcellularLocation>
    <subcellularLocation>
        <location evidence="1">Membrane</location>
        <location evidence="1">Caveola</location>
        <topology evidence="1">Multi-pass membrane protein</topology>
    </subcellularLocation>
</comment>
<gene>
    <name evidence="14" type="ORF">FBUS_05922</name>
</gene>
<dbReference type="GO" id="GO:0005044">
    <property type="term" value="F:scavenger receptor activity"/>
    <property type="evidence" value="ECO:0007669"/>
    <property type="project" value="TreeGrafter"/>
</dbReference>
<evidence type="ECO:0000313" key="15">
    <source>
        <dbReference type="Proteomes" id="UP000728185"/>
    </source>
</evidence>
<feature type="transmembrane region" description="Helical" evidence="13">
    <location>
        <begin position="12"/>
        <end position="33"/>
    </location>
</feature>
<evidence type="ECO:0000256" key="5">
    <source>
        <dbReference type="ARBA" id="ARBA00022692"/>
    </source>
</evidence>
<keyword evidence="5 13" id="KW-0812">Transmembrane</keyword>
<name>A0A8E0S4K4_9TREM</name>
<evidence type="ECO:0000256" key="6">
    <source>
        <dbReference type="ARBA" id="ARBA00022989"/>
    </source>
</evidence>
<dbReference type="AlphaFoldDB" id="A0A8E0S4K4"/>
<evidence type="ECO:0000256" key="13">
    <source>
        <dbReference type="SAM" id="Phobius"/>
    </source>
</evidence>
<protein>
    <recommendedName>
        <fullName evidence="11">Scavenger receptor class B member 1</fullName>
    </recommendedName>
    <alternativeName>
        <fullName evidence="12">SR-BI</fullName>
    </alternativeName>
</protein>